<proteinExistence type="predicted"/>
<protein>
    <submittedName>
        <fullName evidence="5">Allophanate hydrolase</fullName>
    </submittedName>
</protein>
<accession>A0A564ZJX2</accession>
<keyword evidence="3" id="KW-0067">ATP-binding</keyword>
<dbReference type="SUPFAM" id="SSF50891">
    <property type="entry name" value="Cyclophilin-like"/>
    <property type="match status" value="1"/>
</dbReference>
<dbReference type="InterPro" id="IPR003833">
    <property type="entry name" value="CT_C_D"/>
</dbReference>
<evidence type="ECO:0000256" key="1">
    <source>
        <dbReference type="ARBA" id="ARBA00022741"/>
    </source>
</evidence>
<evidence type="ECO:0000256" key="3">
    <source>
        <dbReference type="ARBA" id="ARBA00022840"/>
    </source>
</evidence>
<dbReference type="SUPFAM" id="SSF160467">
    <property type="entry name" value="PH0987 N-terminal domain-like"/>
    <property type="match status" value="1"/>
</dbReference>
<dbReference type="NCBIfam" id="TIGR00370">
    <property type="entry name" value="5-oxoprolinase subunit PxpB"/>
    <property type="match status" value="1"/>
</dbReference>
<evidence type="ECO:0000313" key="6">
    <source>
        <dbReference type="Proteomes" id="UP000334340"/>
    </source>
</evidence>
<dbReference type="SMART" id="SM00796">
    <property type="entry name" value="AHS1"/>
    <property type="match status" value="1"/>
</dbReference>
<dbReference type="InterPro" id="IPR029000">
    <property type="entry name" value="Cyclophilin-like_dom_sf"/>
</dbReference>
<dbReference type="GO" id="GO:0016787">
    <property type="term" value="F:hydrolase activity"/>
    <property type="evidence" value="ECO:0007669"/>
    <property type="project" value="UniProtKB-KW"/>
</dbReference>
<keyword evidence="1" id="KW-0547">Nucleotide-binding</keyword>
<dbReference type="AlphaFoldDB" id="A0A564ZJX2"/>
<sequence>MPVRFLDGGESCLVVELGDAIDIGVNRQVRALDLALEQVRVKGVLEAVPTYRSLAIYYDPLVISRDVLKQKVGLLYGSLGSQAEARPKVVEIPTVYGGDYGPDLEFVARYNGLSREAVVHLHSKPIYHVYMLGFTAGFPYLGDLPEQLTVPRLSTPRLKVPAGSVGIGGRQTGIYSIESPGGWRIIGRTSFRLFDPFSHTPTRLVPGDTVRFVPIAPHEYAGGQLGRL</sequence>
<dbReference type="PANTHER" id="PTHR34698">
    <property type="entry name" value="5-OXOPROLINASE SUBUNIT B"/>
    <property type="match status" value="1"/>
</dbReference>
<dbReference type="InterPro" id="IPR010016">
    <property type="entry name" value="PxpB"/>
</dbReference>
<dbReference type="EMBL" id="CABIKM010000030">
    <property type="protein sequence ID" value="VUZ85641.1"/>
    <property type="molecule type" value="Genomic_DNA"/>
</dbReference>
<dbReference type="Gene3D" id="2.40.100.10">
    <property type="entry name" value="Cyclophilin-like"/>
    <property type="match status" value="1"/>
</dbReference>
<gene>
    <name evidence="5" type="ORF">MELA_02026</name>
</gene>
<dbReference type="Gene3D" id="3.30.1360.40">
    <property type="match status" value="1"/>
</dbReference>
<evidence type="ECO:0000256" key="2">
    <source>
        <dbReference type="ARBA" id="ARBA00022801"/>
    </source>
</evidence>
<organism evidence="5 6">
    <name type="scientific">Candidatus Methylomirabilis lanthanidiphila</name>
    <dbReference type="NCBI Taxonomy" id="2211376"/>
    <lineage>
        <taxon>Bacteria</taxon>
        <taxon>Candidatus Methylomirabilota</taxon>
        <taxon>Candidatus Methylomirabilia</taxon>
        <taxon>Candidatus Methylomirabilales</taxon>
        <taxon>Candidatus Methylomirabilaceae</taxon>
        <taxon>Candidatus Methylomirabilis</taxon>
    </lineage>
</organism>
<reference evidence="5 6" key="1">
    <citation type="submission" date="2019-07" db="EMBL/GenBank/DDBJ databases">
        <authorList>
            <person name="Cremers G."/>
        </authorList>
    </citation>
    <scope>NUCLEOTIDE SEQUENCE [LARGE SCALE GENOMIC DNA]</scope>
</reference>
<evidence type="ECO:0000259" key="4">
    <source>
        <dbReference type="SMART" id="SM00796"/>
    </source>
</evidence>
<feature type="domain" description="Carboxyltransferase" evidence="4">
    <location>
        <begin position="3"/>
        <end position="204"/>
    </location>
</feature>
<keyword evidence="6" id="KW-1185">Reference proteome</keyword>
<dbReference type="PANTHER" id="PTHR34698:SF2">
    <property type="entry name" value="5-OXOPROLINASE SUBUNIT B"/>
    <property type="match status" value="1"/>
</dbReference>
<evidence type="ECO:0000313" key="5">
    <source>
        <dbReference type="EMBL" id="VUZ85641.1"/>
    </source>
</evidence>
<name>A0A564ZJX2_9BACT</name>
<dbReference type="Proteomes" id="UP000334340">
    <property type="component" value="Unassembled WGS sequence"/>
</dbReference>
<dbReference type="Pfam" id="PF02682">
    <property type="entry name" value="CT_C_D"/>
    <property type="match status" value="1"/>
</dbReference>
<dbReference type="GO" id="GO:0005524">
    <property type="term" value="F:ATP binding"/>
    <property type="evidence" value="ECO:0007669"/>
    <property type="project" value="UniProtKB-KW"/>
</dbReference>
<keyword evidence="2 5" id="KW-0378">Hydrolase</keyword>